<organism evidence="1">
    <name type="scientific">Dictyoglomus thermophilum</name>
    <dbReference type="NCBI Taxonomy" id="14"/>
    <lineage>
        <taxon>Bacteria</taxon>
        <taxon>Pseudomonadati</taxon>
        <taxon>Dictyoglomota</taxon>
        <taxon>Dictyoglomia</taxon>
        <taxon>Dictyoglomales</taxon>
        <taxon>Dictyoglomaceae</taxon>
        <taxon>Dictyoglomus</taxon>
    </lineage>
</organism>
<dbReference type="GO" id="GO:0043571">
    <property type="term" value="P:maintenance of CRISPR repeat elements"/>
    <property type="evidence" value="ECO:0007669"/>
    <property type="project" value="InterPro"/>
</dbReference>
<dbReference type="InterPro" id="IPR013419">
    <property type="entry name" value="CRISPR-assoc_prot_Cas7/Csh2"/>
</dbReference>
<dbReference type="InterPro" id="IPR006482">
    <property type="entry name" value="Cas7_Csh2/Csh2"/>
</dbReference>
<sequence length="317" mass="36313">MGVYSKNSEILFLYDAKLTNPNGDPDDENKPRIDYEKEINLVSDVRLKRYIRDYLESIGYEIFVAKVDGEIVDATERLRRFFEKENKKVNLNKLTKEDVDFILSKLIDVRLFGATMPIKAGEEGKGASSNFTGPVQFTWGYSLNKVELVTSNSITSTFAGRDEAGKGQYGTFGKDWRLYYSLIAFYGIVSGYRAKYTNLSEEDVALLDKALLEAIPQMASTRSKIGQKPRLLLRIEYSKPYFLGDLRNKVKIDKEEGLRDITDYELDITNLKEVLEQNKDRIDKVYVFQDPELRIKGGKLFDQLKEVLGNKVVELTV</sequence>
<accession>A0A7C2CPJ1</accession>
<dbReference type="AlphaFoldDB" id="A0A7C2CPJ1"/>
<protein>
    <submittedName>
        <fullName evidence="1">Type I-B CRISPR-associated protein Cas7/Csh2</fullName>
    </submittedName>
</protein>
<evidence type="ECO:0000313" key="1">
    <source>
        <dbReference type="EMBL" id="HGK23744.1"/>
    </source>
</evidence>
<comment type="caution">
    <text evidence="1">The sequence shown here is derived from an EMBL/GenBank/DDBJ whole genome shotgun (WGS) entry which is preliminary data.</text>
</comment>
<dbReference type="RefSeq" id="WP_012548538.1">
    <property type="nucleotide sequence ID" value="NZ_VTFL01000007.1"/>
</dbReference>
<dbReference type="OMA" id="KWGRSLH"/>
<name>A0A7C2CPJ1_DICTH</name>
<dbReference type="EMBL" id="DTDV01000013">
    <property type="protein sequence ID" value="HGK23744.1"/>
    <property type="molecule type" value="Genomic_DNA"/>
</dbReference>
<dbReference type="NCBIfam" id="TIGR02590">
    <property type="entry name" value="cas_Csh2"/>
    <property type="match status" value="1"/>
</dbReference>
<gene>
    <name evidence="1" type="primary">cas7b</name>
    <name evidence="1" type="ORF">ENU78_04755</name>
</gene>
<dbReference type="NCBIfam" id="TIGR01595">
    <property type="entry name" value="cas_CT1132"/>
    <property type="match status" value="1"/>
</dbReference>
<reference evidence="1" key="1">
    <citation type="journal article" date="2020" name="mSystems">
        <title>Genome- and Community-Level Interaction Insights into Carbon Utilization and Element Cycling Functions of Hydrothermarchaeota in Hydrothermal Sediment.</title>
        <authorList>
            <person name="Zhou Z."/>
            <person name="Liu Y."/>
            <person name="Xu W."/>
            <person name="Pan J."/>
            <person name="Luo Z.H."/>
            <person name="Li M."/>
        </authorList>
    </citation>
    <scope>NUCLEOTIDE SEQUENCE [LARGE SCALE GENOMIC DNA]</scope>
    <source>
        <strain evidence="1">SpSt-70</strain>
    </source>
</reference>
<proteinExistence type="predicted"/>
<dbReference type="Pfam" id="PF05107">
    <property type="entry name" value="Cas_Cas7"/>
    <property type="match status" value="1"/>
</dbReference>